<evidence type="ECO:0000313" key="9">
    <source>
        <dbReference type="EMBL" id="WWX26289.1"/>
    </source>
</evidence>
<name>A0ABZ2J5V6_9CHLR</name>
<dbReference type="InterPro" id="IPR011995">
    <property type="entry name" value="OMPdecase_type-2"/>
</dbReference>
<dbReference type="Pfam" id="PF00215">
    <property type="entry name" value="OMPdecase"/>
    <property type="match status" value="1"/>
</dbReference>
<keyword evidence="10" id="KW-1185">Reference proteome</keyword>
<dbReference type="Proteomes" id="UP001375370">
    <property type="component" value="Chromosome"/>
</dbReference>
<feature type="domain" description="Orotidine 5'-phosphate decarboxylase" evidence="8">
    <location>
        <begin position="17"/>
        <end position="248"/>
    </location>
</feature>
<evidence type="ECO:0000313" key="10">
    <source>
        <dbReference type="Proteomes" id="UP001375370"/>
    </source>
</evidence>
<dbReference type="EMBL" id="CP146612">
    <property type="protein sequence ID" value="WWX26289.1"/>
    <property type="molecule type" value="Genomic_DNA"/>
</dbReference>
<evidence type="ECO:0000256" key="2">
    <source>
        <dbReference type="ARBA" id="ARBA00008847"/>
    </source>
</evidence>
<dbReference type="PROSITE" id="PS00156">
    <property type="entry name" value="OMPDECASE"/>
    <property type="match status" value="1"/>
</dbReference>
<dbReference type="RefSeq" id="WP_338739313.1">
    <property type="nucleotide sequence ID" value="NZ_CP146612.1"/>
</dbReference>
<comment type="similarity">
    <text evidence="2 7">Belongs to the OMP decarboxylase family. Type 2 subfamily.</text>
</comment>
<reference evidence="9 10" key="1">
    <citation type="submission" date="2024-03" db="EMBL/GenBank/DDBJ databases">
        <title>A Dehalogenimonas Isolated from Estuarine Sediments Dihaloeliminates Chlorinated Alkanes.</title>
        <authorList>
            <person name="Yang Y."/>
            <person name="Wang H."/>
        </authorList>
    </citation>
    <scope>NUCLEOTIDE SEQUENCE [LARGE SCALE GENOMIC DNA]</scope>
    <source>
        <strain evidence="9 10">W</strain>
    </source>
</reference>
<feature type="active site" description="Proton donor" evidence="7">
    <location>
        <position position="89"/>
    </location>
</feature>
<dbReference type="SUPFAM" id="SSF51366">
    <property type="entry name" value="Ribulose-phoshate binding barrel"/>
    <property type="match status" value="1"/>
</dbReference>
<evidence type="ECO:0000259" key="8">
    <source>
        <dbReference type="SMART" id="SM00934"/>
    </source>
</evidence>
<evidence type="ECO:0000256" key="4">
    <source>
        <dbReference type="ARBA" id="ARBA00022975"/>
    </source>
</evidence>
<accession>A0ABZ2J5V6</accession>
<keyword evidence="5 7" id="KW-0456">Lyase</keyword>
<dbReference type="HAMAP" id="MF_01215">
    <property type="entry name" value="OMPdecase_type2"/>
    <property type="match status" value="1"/>
</dbReference>
<dbReference type="CDD" id="cd04725">
    <property type="entry name" value="OMP_decarboxylase_like"/>
    <property type="match status" value="1"/>
</dbReference>
<dbReference type="PANTHER" id="PTHR43375">
    <property type="entry name" value="OROTIDINE 5'-PHOSPHATE DECARBOXYLASE"/>
    <property type="match status" value="1"/>
</dbReference>
<dbReference type="PANTHER" id="PTHR43375:SF1">
    <property type="entry name" value="OROTIDINE 5'-PHOSPHATE DECARBOXYLASE"/>
    <property type="match status" value="1"/>
</dbReference>
<evidence type="ECO:0000256" key="1">
    <source>
        <dbReference type="ARBA" id="ARBA00004861"/>
    </source>
</evidence>
<proteinExistence type="inferred from homology"/>
<evidence type="ECO:0000256" key="5">
    <source>
        <dbReference type="ARBA" id="ARBA00023239"/>
    </source>
</evidence>
<dbReference type="InterPro" id="IPR013785">
    <property type="entry name" value="Aldolase_TIM"/>
</dbReference>
<dbReference type="Gene3D" id="3.20.20.70">
    <property type="entry name" value="Aldolase class I"/>
    <property type="match status" value="1"/>
</dbReference>
<dbReference type="EC" id="4.1.1.23" evidence="7"/>
<evidence type="ECO:0000256" key="6">
    <source>
        <dbReference type="ARBA" id="ARBA00049157"/>
    </source>
</evidence>
<keyword evidence="4 7" id="KW-0665">Pyrimidine biosynthesis</keyword>
<keyword evidence="3 7" id="KW-0210">Decarboxylase</keyword>
<evidence type="ECO:0000256" key="7">
    <source>
        <dbReference type="HAMAP-Rule" id="MF_01215"/>
    </source>
</evidence>
<organism evidence="9 10">
    <name type="scientific">Candidatus Dehalogenimonas loeffleri</name>
    <dbReference type="NCBI Taxonomy" id="3127115"/>
    <lineage>
        <taxon>Bacteria</taxon>
        <taxon>Bacillati</taxon>
        <taxon>Chloroflexota</taxon>
        <taxon>Dehalococcoidia</taxon>
        <taxon>Dehalococcoidales</taxon>
        <taxon>Dehalococcoidaceae</taxon>
        <taxon>Dehalogenimonas</taxon>
    </lineage>
</organism>
<gene>
    <name evidence="7 9" type="primary">pyrF</name>
    <name evidence="9" type="ORF">V8247_04570</name>
</gene>
<protein>
    <recommendedName>
        <fullName evidence="7">Orotidine 5'-phosphate decarboxylase</fullName>
        <ecNumber evidence="7">4.1.1.23</ecNumber>
    </recommendedName>
    <alternativeName>
        <fullName evidence="7">OMP decarboxylase</fullName>
        <shortName evidence="7">OMPDCase</shortName>
        <shortName evidence="7">OMPdecase</shortName>
    </alternativeName>
</protein>
<comment type="catalytic activity">
    <reaction evidence="6 7">
        <text>orotidine 5'-phosphate + H(+) = UMP + CO2</text>
        <dbReference type="Rhea" id="RHEA:11596"/>
        <dbReference type="ChEBI" id="CHEBI:15378"/>
        <dbReference type="ChEBI" id="CHEBI:16526"/>
        <dbReference type="ChEBI" id="CHEBI:57538"/>
        <dbReference type="ChEBI" id="CHEBI:57865"/>
        <dbReference type="EC" id="4.1.1.23"/>
    </reaction>
</comment>
<sequence length="265" mass="28582">MNFIEKLTGAARANDSWLCVGLDPELGRLPSGTSTFEFCRAVIEATQDLACAFKPNAAFFEALGSDGWTILKTVIDAVPKHIPVILDAKRGDIGNTAVAYARSAFEHLGADAVTVNPYMGYDSVKPFTDYPDRGVFVLCRTSNPGSADFQSLEFDGKPLYQIVADKVVNWNTFGNLGLVVGATKPDELRTVRVAHPELPLLIPGVGAQGGSLELAVKNGVNATGELAIINSSRQIIYASYGVDFAAAARQAALNLRDQINWYRRK</sequence>
<dbReference type="InterPro" id="IPR018089">
    <property type="entry name" value="OMPdecase_AS"/>
</dbReference>
<dbReference type="InterPro" id="IPR001754">
    <property type="entry name" value="OMPdeCOase_dom"/>
</dbReference>
<dbReference type="GO" id="GO:0004590">
    <property type="term" value="F:orotidine-5'-phosphate decarboxylase activity"/>
    <property type="evidence" value="ECO:0007669"/>
    <property type="project" value="UniProtKB-EC"/>
</dbReference>
<dbReference type="SMART" id="SM00934">
    <property type="entry name" value="OMPdecase"/>
    <property type="match status" value="1"/>
</dbReference>
<evidence type="ECO:0000256" key="3">
    <source>
        <dbReference type="ARBA" id="ARBA00022793"/>
    </source>
</evidence>
<comment type="pathway">
    <text evidence="1 7">Pyrimidine metabolism; UMP biosynthesis via de novo pathway; UMP from orotate: step 2/2.</text>
</comment>
<dbReference type="NCBIfam" id="TIGR02127">
    <property type="entry name" value="pyrF_sub2"/>
    <property type="match status" value="1"/>
</dbReference>
<dbReference type="InterPro" id="IPR011060">
    <property type="entry name" value="RibuloseP-bd_barrel"/>
</dbReference>